<dbReference type="InterPro" id="IPR007690">
    <property type="entry name" value="T2SS_GspM"/>
</dbReference>
<name>A0A4V1AC27_HYDPS</name>
<evidence type="ECO:0000256" key="5">
    <source>
        <dbReference type="ARBA" id="ARBA00022519"/>
    </source>
</evidence>
<dbReference type="GO" id="GO:0005886">
    <property type="term" value="C:plasma membrane"/>
    <property type="evidence" value="ECO:0007669"/>
    <property type="project" value="UniProtKB-SubCell"/>
</dbReference>
<dbReference type="AlphaFoldDB" id="A0A4V1AC27"/>
<dbReference type="InterPro" id="IPR023229">
    <property type="entry name" value="T2SS_M_periplasmic_sf"/>
</dbReference>
<gene>
    <name evidence="11" type="ORF">HPF_20085</name>
</gene>
<reference evidence="11 12" key="1">
    <citation type="submission" date="2019-03" db="EMBL/GenBank/DDBJ databases">
        <authorList>
            <person name="Sebastian G."/>
            <person name="Baumann P."/>
            <person name="Ruckert C."/>
            <person name="Kalinowski J."/>
            <person name="Nebel B."/>
            <person name="Takors R."/>
            <person name="Blombach B."/>
        </authorList>
    </citation>
    <scope>NUCLEOTIDE SEQUENCE [LARGE SCALE GENOMIC DNA]</scope>
    <source>
        <strain evidence="11 12">DSM 1084</strain>
    </source>
</reference>
<evidence type="ECO:0000256" key="3">
    <source>
        <dbReference type="ARBA" id="ARBA00022448"/>
    </source>
</evidence>
<keyword evidence="8 10" id="KW-1133">Transmembrane helix</keyword>
<evidence type="ECO:0000313" key="11">
    <source>
        <dbReference type="EMBL" id="QBM30003.1"/>
    </source>
</evidence>
<evidence type="ECO:0000256" key="8">
    <source>
        <dbReference type="ARBA" id="ARBA00022989"/>
    </source>
</evidence>
<feature type="transmembrane region" description="Helical" evidence="10">
    <location>
        <begin position="37"/>
        <end position="56"/>
    </location>
</feature>
<dbReference type="EMBL" id="CP037867">
    <property type="protein sequence ID" value="QBM30003.1"/>
    <property type="molecule type" value="Genomic_DNA"/>
</dbReference>
<keyword evidence="12" id="KW-1185">Reference proteome</keyword>
<evidence type="ECO:0000256" key="1">
    <source>
        <dbReference type="ARBA" id="ARBA00004377"/>
    </source>
</evidence>
<evidence type="ECO:0000256" key="10">
    <source>
        <dbReference type="SAM" id="Phobius"/>
    </source>
</evidence>
<comment type="similarity">
    <text evidence="2">Belongs to the GSP M family.</text>
</comment>
<keyword evidence="5" id="KW-0997">Cell inner membrane</keyword>
<evidence type="ECO:0000256" key="9">
    <source>
        <dbReference type="ARBA" id="ARBA00023136"/>
    </source>
</evidence>
<evidence type="ECO:0000313" key="12">
    <source>
        <dbReference type="Proteomes" id="UP000293912"/>
    </source>
</evidence>
<keyword evidence="4" id="KW-1003">Cell membrane</keyword>
<dbReference type="GO" id="GO:0015627">
    <property type="term" value="C:type II protein secretion system complex"/>
    <property type="evidence" value="ECO:0007669"/>
    <property type="project" value="InterPro"/>
</dbReference>
<dbReference type="Proteomes" id="UP000293912">
    <property type="component" value="Chromosome"/>
</dbReference>
<evidence type="ECO:0000256" key="4">
    <source>
        <dbReference type="ARBA" id="ARBA00022475"/>
    </source>
</evidence>
<evidence type="ECO:0000256" key="2">
    <source>
        <dbReference type="ARBA" id="ARBA00010637"/>
    </source>
</evidence>
<organism evidence="11 12">
    <name type="scientific">Hydrogenophaga pseudoflava</name>
    <name type="common">Pseudomonas carboxydoflava</name>
    <dbReference type="NCBI Taxonomy" id="47421"/>
    <lineage>
        <taxon>Bacteria</taxon>
        <taxon>Pseudomonadati</taxon>
        <taxon>Pseudomonadota</taxon>
        <taxon>Betaproteobacteria</taxon>
        <taxon>Burkholderiales</taxon>
        <taxon>Comamonadaceae</taxon>
        <taxon>Hydrogenophaga</taxon>
    </lineage>
</organism>
<proteinExistence type="inferred from homology"/>
<dbReference type="GO" id="GO:0015628">
    <property type="term" value="P:protein secretion by the type II secretion system"/>
    <property type="evidence" value="ECO:0007669"/>
    <property type="project" value="InterPro"/>
</dbReference>
<keyword evidence="6 10" id="KW-0812">Transmembrane</keyword>
<evidence type="ECO:0000256" key="7">
    <source>
        <dbReference type="ARBA" id="ARBA00022927"/>
    </source>
</evidence>
<keyword evidence="7" id="KW-0653">Protein transport</keyword>
<dbReference type="KEGG" id="hpse:HPF_20085"/>
<dbReference type="Pfam" id="PF04612">
    <property type="entry name" value="T2SSM"/>
    <property type="match status" value="1"/>
</dbReference>
<comment type="subcellular location">
    <subcellularLocation>
        <location evidence="1">Cell inner membrane</location>
        <topology evidence="1">Single-pass membrane protein</topology>
    </subcellularLocation>
</comment>
<sequence length="179" mass="18931">MSAKRSIPVSSAFARVGQRLGASLQGLPARQQKALRLAAWVVGVALLWWVALAPAVSTLRQARTQHIELDKSLGRMQEMAASAEIIRTQNAAPVPAPEVARQALEQATSGLGAGAQLAQQGDRVTVTLREIPAATLAQWLQQVRVNARVVPVQVQLQRSGNNPSWTGQVVLGGPGLGGQ</sequence>
<accession>A0A4V1AC27</accession>
<keyword evidence="9 10" id="KW-0472">Membrane</keyword>
<protein>
    <submittedName>
        <fullName evidence="11">General secretion pathway, M protein</fullName>
    </submittedName>
</protein>
<dbReference type="RefSeq" id="WP_133157645.1">
    <property type="nucleotide sequence ID" value="NZ_CP037867.1"/>
</dbReference>
<keyword evidence="3" id="KW-0813">Transport</keyword>
<evidence type="ECO:0000256" key="6">
    <source>
        <dbReference type="ARBA" id="ARBA00022692"/>
    </source>
</evidence>
<dbReference type="SUPFAM" id="SSF103054">
    <property type="entry name" value="General secretion pathway protein M, EpsM"/>
    <property type="match status" value="1"/>
</dbReference>